<name>A0A1E5QHK4_9CYAN</name>
<dbReference type="RefSeq" id="WP_069968292.1">
    <property type="nucleotide sequence ID" value="NZ_CM124774.1"/>
</dbReference>
<dbReference type="InterPro" id="IPR001296">
    <property type="entry name" value="Glyco_trans_1"/>
</dbReference>
<evidence type="ECO:0000259" key="1">
    <source>
        <dbReference type="Pfam" id="PF00534"/>
    </source>
</evidence>
<dbReference type="Pfam" id="PF00534">
    <property type="entry name" value="Glycos_transf_1"/>
    <property type="match status" value="1"/>
</dbReference>
<accession>A0A1E5QHK4</accession>
<dbReference type="SUPFAM" id="SSF53756">
    <property type="entry name" value="UDP-Glycosyltransferase/glycogen phosphorylase"/>
    <property type="match status" value="1"/>
</dbReference>
<protein>
    <recommendedName>
        <fullName evidence="1">Glycosyl transferase family 1 domain-containing protein</fullName>
    </recommendedName>
</protein>
<dbReference type="CDD" id="cd03801">
    <property type="entry name" value="GT4_PimA-like"/>
    <property type="match status" value="1"/>
</dbReference>
<comment type="caution">
    <text evidence="2">The sequence shown here is derived from an EMBL/GenBank/DDBJ whole genome shotgun (WGS) entry which is preliminary data.</text>
</comment>
<dbReference type="GO" id="GO:0016757">
    <property type="term" value="F:glycosyltransferase activity"/>
    <property type="evidence" value="ECO:0007669"/>
    <property type="project" value="InterPro"/>
</dbReference>
<gene>
    <name evidence="2" type="ORF">BH720_16345</name>
</gene>
<dbReference type="Gene3D" id="3.40.50.2000">
    <property type="entry name" value="Glycogen Phosphorylase B"/>
    <property type="match status" value="2"/>
</dbReference>
<dbReference type="InterPro" id="IPR050194">
    <property type="entry name" value="Glycosyltransferase_grp1"/>
</dbReference>
<dbReference type="STRING" id="1781255.BH720_16345"/>
<dbReference type="PANTHER" id="PTHR45947:SF3">
    <property type="entry name" value="SULFOQUINOVOSYL TRANSFERASE SQD2"/>
    <property type="match status" value="1"/>
</dbReference>
<dbReference type="EMBL" id="MJGC01000073">
    <property type="protein sequence ID" value="OEJ74067.1"/>
    <property type="molecule type" value="Genomic_DNA"/>
</dbReference>
<evidence type="ECO:0000313" key="2">
    <source>
        <dbReference type="EMBL" id="OEJ74067.1"/>
    </source>
</evidence>
<dbReference type="PANTHER" id="PTHR45947">
    <property type="entry name" value="SULFOQUINOVOSYL TRANSFERASE SQD2"/>
    <property type="match status" value="1"/>
</dbReference>
<organism evidence="2">
    <name type="scientific">Desertifilum tharense IPPAS B-1220</name>
    <dbReference type="NCBI Taxonomy" id="1781255"/>
    <lineage>
        <taxon>Bacteria</taxon>
        <taxon>Bacillati</taxon>
        <taxon>Cyanobacteriota</taxon>
        <taxon>Cyanophyceae</taxon>
        <taxon>Desertifilales</taxon>
        <taxon>Desertifilaceae</taxon>
        <taxon>Desertifilum</taxon>
    </lineage>
</organism>
<sequence length="391" mass="43857">MKLIVLASHPVQYHAPVFRQMAQEIEAKGGECLVVYLSDFSIQGYRDREFNTTFAWDEPLLEGYRSTFLNSNQQEQPAGFRDLHAPGWVDILKAEKPTRILVTTLNYQGAVTATLQARLRGIPCTLRAETTDVSVVRSPMKEKVRSLIYRTSYSLFDSAIAFGEFNRQHLIRHGISPKRLGMAYFSVRDRTSEIPAPEKQHLRQNLRTSLGFNDAQTVLLFSGKLIPKKNPELILNAIAQLPLEIQQQLGVIFLGSGTLAEKLQTLAQQLAPLPIHFAGFKNQQELPPYYLAADVLVLPSQRQGEVWGLVVNEALQAGLPCIVTEAVGCTADFANFPDFKIIPENDAIALAQAIQSLLGKPRDFNRYQTQMQNYSIAACAHQMAEFLWDLK</sequence>
<reference evidence="2" key="1">
    <citation type="submission" date="2016-09" db="EMBL/GenBank/DDBJ databases">
        <title>Draft genome of thermotolerant cyanobacterium Desertifilum sp. strain IPPAS B-1220.</title>
        <authorList>
            <person name="Sinetova M.A."/>
            <person name="Bolakhan K."/>
            <person name="Zayadan B.K."/>
            <person name="Mironov K.S."/>
            <person name="Ustinova V."/>
            <person name="Kupriyanova E.V."/>
            <person name="Sidorov R.A."/>
            <person name="Skrypnik A.N."/>
            <person name="Gogoleva N.E."/>
            <person name="Gogolev Y.V."/>
            <person name="Los D.A."/>
        </authorList>
    </citation>
    <scope>NUCLEOTIDE SEQUENCE [LARGE SCALE GENOMIC DNA]</scope>
    <source>
        <strain evidence="2">IPPAS B-1220</strain>
    </source>
</reference>
<dbReference type="OrthoDB" id="9790710at2"/>
<feature type="domain" description="Glycosyl transferase family 1" evidence="1">
    <location>
        <begin position="204"/>
        <end position="366"/>
    </location>
</feature>
<dbReference type="AlphaFoldDB" id="A0A1E5QHK4"/>
<proteinExistence type="predicted"/>